<evidence type="ECO:0000313" key="3">
    <source>
        <dbReference type="Proteomes" id="UP000001640"/>
    </source>
</evidence>
<reference evidence="2 3" key="1">
    <citation type="journal article" date="2011" name="Proc. Natl. Acad. Sci. U.S.A.">
        <title>Evolutionary erosion of yeast sex chromosomes by mating-type switching accidents.</title>
        <authorList>
            <person name="Gordon J.L."/>
            <person name="Armisen D."/>
            <person name="Proux-Wera E."/>
            <person name="Oheigeartaigh S.S."/>
            <person name="Byrne K.P."/>
            <person name="Wolfe K.H."/>
        </authorList>
    </citation>
    <scope>NUCLEOTIDE SEQUENCE [LARGE SCALE GENOMIC DNA]</scope>
    <source>
        <strain evidence="3">ATCC 76901 / BCRC 22586 / CBS 4309 / NBRC 1992 / NRRL Y-12630</strain>
    </source>
</reference>
<dbReference type="STRING" id="1064592.G0VJZ7"/>
<dbReference type="FunCoup" id="G0VJZ7">
    <property type="interactions" value="60"/>
</dbReference>
<accession>G0VJZ7</accession>
<sequence>MNYTNYSFDPNRSMETSFSQMSFNQGQQQQPNMYTNNNNNNNTAYNSQINYRVPSYQFQQPINKQASWDNTMNNGRNEMEDKKLQEKLNVKDIQIESLENEIQNLKKILQLNPNGTRKGDDDKISKHYGPIFTNLVSSLLERNEEYESLKRDYEELYLKVAMNLDGSNSITKDGRYDTETIAHKMLIRFEMLTKENSRMAKMLSYGRPMETDIELQLVEMENQELKERIKQLEMKK</sequence>
<dbReference type="Proteomes" id="UP000001640">
    <property type="component" value="Chromosome 9"/>
</dbReference>
<gene>
    <name evidence="2" type="primary">NCAS0I01630</name>
    <name evidence="2" type="ordered locus">NCAS_0I01630</name>
</gene>
<name>G0VJZ7_NAUCA</name>
<reference key="2">
    <citation type="submission" date="2011-08" db="EMBL/GenBank/DDBJ databases">
        <title>Genome sequence of Naumovozyma castellii.</title>
        <authorList>
            <person name="Gordon J.L."/>
            <person name="Armisen D."/>
            <person name="Proux-Wera E."/>
            <person name="OhEigeartaigh S.S."/>
            <person name="Byrne K.P."/>
            <person name="Wolfe K.H."/>
        </authorList>
    </citation>
    <scope>NUCLEOTIDE SEQUENCE</scope>
    <source>
        <strain>Type strain:CBS 4309</strain>
    </source>
</reference>
<evidence type="ECO:0000313" key="2">
    <source>
        <dbReference type="EMBL" id="CCC71831.1"/>
    </source>
</evidence>
<organism evidence="2 3">
    <name type="scientific">Naumovozyma castellii</name>
    <name type="common">Yeast</name>
    <name type="synonym">Saccharomyces castellii</name>
    <dbReference type="NCBI Taxonomy" id="27288"/>
    <lineage>
        <taxon>Eukaryota</taxon>
        <taxon>Fungi</taxon>
        <taxon>Dikarya</taxon>
        <taxon>Ascomycota</taxon>
        <taxon>Saccharomycotina</taxon>
        <taxon>Saccharomycetes</taxon>
        <taxon>Saccharomycetales</taxon>
        <taxon>Saccharomycetaceae</taxon>
        <taxon>Naumovozyma</taxon>
    </lineage>
</organism>
<dbReference type="AlphaFoldDB" id="G0VJZ7"/>
<dbReference type="GeneID" id="96905518"/>
<dbReference type="OMA" id="NANIWRD"/>
<dbReference type="InParanoid" id="G0VJZ7"/>
<protein>
    <submittedName>
        <fullName evidence="2">Uncharacterized protein</fullName>
    </submittedName>
</protein>
<evidence type="ECO:0000256" key="1">
    <source>
        <dbReference type="SAM" id="Coils"/>
    </source>
</evidence>
<dbReference type="eggNOG" id="ENOG502S20W">
    <property type="taxonomic scope" value="Eukaryota"/>
</dbReference>
<dbReference type="RefSeq" id="XP_003678173.1">
    <property type="nucleotide sequence ID" value="XM_003678125.1"/>
</dbReference>
<dbReference type="HOGENOM" id="CLU_067405_1_0_1"/>
<dbReference type="OrthoDB" id="21221at2759"/>
<keyword evidence="3" id="KW-1185">Reference proteome</keyword>
<dbReference type="KEGG" id="ncs:NCAS_0I01630"/>
<keyword evidence="1" id="KW-0175">Coiled coil</keyword>
<proteinExistence type="predicted"/>
<dbReference type="EMBL" id="HE576760">
    <property type="protein sequence ID" value="CCC71831.1"/>
    <property type="molecule type" value="Genomic_DNA"/>
</dbReference>
<feature type="coiled-coil region" evidence="1">
    <location>
        <begin position="76"/>
        <end position="108"/>
    </location>
</feature>